<evidence type="ECO:0000313" key="2">
    <source>
        <dbReference type="Proteomes" id="UP001153678"/>
    </source>
</evidence>
<organism evidence="1 2">
    <name type="scientific">Funneliformis geosporum</name>
    <dbReference type="NCBI Taxonomy" id="1117311"/>
    <lineage>
        <taxon>Eukaryota</taxon>
        <taxon>Fungi</taxon>
        <taxon>Fungi incertae sedis</taxon>
        <taxon>Mucoromycota</taxon>
        <taxon>Glomeromycotina</taxon>
        <taxon>Glomeromycetes</taxon>
        <taxon>Glomerales</taxon>
        <taxon>Glomeraceae</taxon>
        <taxon>Funneliformis</taxon>
    </lineage>
</organism>
<comment type="caution">
    <text evidence="1">The sequence shown here is derived from an EMBL/GenBank/DDBJ whole genome shotgun (WGS) entry which is preliminary data.</text>
</comment>
<keyword evidence="2" id="KW-1185">Reference proteome</keyword>
<sequence>VWNFKHGPKKIIERGCSNYCQPYVNGKHGFEGTYEEHVEYISMRHTENGETPSGKTGSEIA</sequence>
<gene>
    <name evidence="1" type="ORF">FWILDA_LOCUS16726</name>
</gene>
<protein>
    <submittedName>
        <fullName evidence="1">4373_t:CDS:1</fullName>
    </submittedName>
</protein>
<accession>A0A9W4T6X9</accession>
<evidence type="ECO:0000313" key="1">
    <source>
        <dbReference type="EMBL" id="CAI2194736.1"/>
    </source>
</evidence>
<name>A0A9W4T6X9_9GLOM</name>
<reference evidence="1" key="1">
    <citation type="submission" date="2022-08" db="EMBL/GenBank/DDBJ databases">
        <authorList>
            <person name="Kallberg Y."/>
            <person name="Tangrot J."/>
            <person name="Rosling A."/>
        </authorList>
    </citation>
    <scope>NUCLEOTIDE SEQUENCE</scope>
    <source>
        <strain evidence="1">Wild A</strain>
    </source>
</reference>
<dbReference type="EMBL" id="CAMKVN010011347">
    <property type="protein sequence ID" value="CAI2194736.1"/>
    <property type="molecule type" value="Genomic_DNA"/>
</dbReference>
<proteinExistence type="predicted"/>
<dbReference type="Proteomes" id="UP001153678">
    <property type="component" value="Unassembled WGS sequence"/>
</dbReference>
<dbReference type="AlphaFoldDB" id="A0A9W4T6X9"/>
<feature type="non-terminal residue" evidence="1">
    <location>
        <position position="1"/>
    </location>
</feature>